<dbReference type="AlphaFoldDB" id="A0A6J6AFT7"/>
<dbReference type="SFLD" id="SFLDF00009">
    <property type="entry name" value="o-succinylbenzoate_synthase"/>
    <property type="match status" value="1"/>
</dbReference>
<dbReference type="Pfam" id="PF13378">
    <property type="entry name" value="MR_MLE_C"/>
    <property type="match status" value="1"/>
</dbReference>
<dbReference type="EC" id="4.2.1.113" evidence="5"/>
<dbReference type="NCBIfam" id="TIGR01928">
    <property type="entry name" value="menC_lowGC_arch"/>
    <property type="match status" value="1"/>
</dbReference>
<comment type="cofactor">
    <cofactor evidence="1">
        <name>a divalent metal cation</name>
        <dbReference type="ChEBI" id="CHEBI:60240"/>
    </cofactor>
</comment>
<evidence type="ECO:0000256" key="1">
    <source>
        <dbReference type="ARBA" id="ARBA00001968"/>
    </source>
</evidence>
<evidence type="ECO:0000256" key="5">
    <source>
        <dbReference type="ARBA" id="ARBA00029491"/>
    </source>
</evidence>
<dbReference type="InterPro" id="IPR010197">
    <property type="entry name" value="OSBS/NAAAR"/>
</dbReference>
<gene>
    <name evidence="7" type="ORF">UFOPK4179_00406</name>
</gene>
<organism evidence="7">
    <name type="scientific">freshwater metagenome</name>
    <dbReference type="NCBI Taxonomy" id="449393"/>
    <lineage>
        <taxon>unclassified sequences</taxon>
        <taxon>metagenomes</taxon>
        <taxon>ecological metagenomes</taxon>
    </lineage>
</organism>
<dbReference type="Gene3D" id="3.30.390.10">
    <property type="entry name" value="Enolase-like, N-terminal domain"/>
    <property type="match status" value="1"/>
</dbReference>
<name>A0A6J6AFT7_9ZZZZ</name>
<dbReference type="Gene3D" id="3.20.20.120">
    <property type="entry name" value="Enolase-like C-terminal domain"/>
    <property type="match status" value="1"/>
</dbReference>
<dbReference type="InterPro" id="IPR013342">
    <property type="entry name" value="Mandelate_racemase_C"/>
</dbReference>
<dbReference type="SMART" id="SM00922">
    <property type="entry name" value="MR_MLE"/>
    <property type="match status" value="1"/>
</dbReference>
<dbReference type="InterPro" id="IPR036849">
    <property type="entry name" value="Enolase-like_C_sf"/>
</dbReference>
<sequence length="370" mass="39661">MRIERIRVVRVPLVLVSPLRTSDGAHQSRSAVLVEITDSDGFVGWGENVAPTGVRYVGEHAEASFAAMTQLLIPELVQHDVAVADLFADGWWGIQGNHFAKHALESALWDVHARRQEKSLAEILGAVETEIQVGVVVGTHDSIDDVVAEVMMRVEEGYARVKVKIAPGHDVDVLAAVRDAVGVEYAIQADANGAYGADDIDLLCSFDKFALQFIEQPFATDDLDSHAELLHRSATSVCLDESVNSMSELLNALDRGACDVVNIKPSRVGGIRDAIAMHDVLVDRGIDAWVGGMLESGIGRASCLAIAAMPGFTLTPDLSASARYFATDITTPFVLNEGMLKVPTGFGIGVEPLPEVLAGDGVVIETLFQH</sequence>
<dbReference type="GO" id="GO:0043748">
    <property type="term" value="F:O-succinylbenzoate synthase activity"/>
    <property type="evidence" value="ECO:0007669"/>
    <property type="project" value="UniProtKB-EC"/>
</dbReference>
<protein>
    <recommendedName>
        <fullName evidence="5">o-succinylbenzoate synthase</fullName>
        <ecNumber evidence="5">4.2.1.113</ecNumber>
    </recommendedName>
</protein>
<keyword evidence="3" id="KW-0460">Magnesium</keyword>
<dbReference type="EMBL" id="CAETWZ010000024">
    <property type="protein sequence ID" value="CAB4367621.1"/>
    <property type="molecule type" value="Genomic_DNA"/>
</dbReference>
<accession>A0A6J6AFT7</accession>
<dbReference type="InterPro" id="IPR029017">
    <property type="entry name" value="Enolase-like_N"/>
</dbReference>
<evidence type="ECO:0000256" key="3">
    <source>
        <dbReference type="ARBA" id="ARBA00022842"/>
    </source>
</evidence>
<dbReference type="InterPro" id="IPR029065">
    <property type="entry name" value="Enolase_C-like"/>
</dbReference>
<dbReference type="SUPFAM" id="SSF54826">
    <property type="entry name" value="Enolase N-terminal domain-like"/>
    <property type="match status" value="1"/>
</dbReference>
<reference evidence="7" key="1">
    <citation type="submission" date="2020-05" db="EMBL/GenBank/DDBJ databases">
        <authorList>
            <person name="Chiriac C."/>
            <person name="Salcher M."/>
            <person name="Ghai R."/>
            <person name="Kavagutti S V."/>
        </authorList>
    </citation>
    <scope>NUCLEOTIDE SEQUENCE</scope>
</reference>
<dbReference type="Pfam" id="PF02746">
    <property type="entry name" value="MR_MLE_N"/>
    <property type="match status" value="1"/>
</dbReference>
<keyword evidence="2" id="KW-0479">Metal-binding</keyword>
<dbReference type="PANTHER" id="PTHR48073:SF5">
    <property type="entry name" value="O-SUCCINYLBENZOATE SYNTHASE"/>
    <property type="match status" value="1"/>
</dbReference>
<evidence type="ECO:0000256" key="2">
    <source>
        <dbReference type="ARBA" id="ARBA00022723"/>
    </source>
</evidence>
<dbReference type="GO" id="GO:0009234">
    <property type="term" value="P:menaquinone biosynthetic process"/>
    <property type="evidence" value="ECO:0007669"/>
    <property type="project" value="InterPro"/>
</dbReference>
<dbReference type="InterPro" id="IPR013341">
    <property type="entry name" value="Mandelate_racemase_N_dom"/>
</dbReference>
<proteinExistence type="predicted"/>
<dbReference type="SFLD" id="SFLDG00180">
    <property type="entry name" value="muconate_cycloisomerase"/>
    <property type="match status" value="1"/>
</dbReference>
<evidence type="ECO:0000313" key="7">
    <source>
        <dbReference type="EMBL" id="CAB4367621.1"/>
    </source>
</evidence>
<evidence type="ECO:0000256" key="4">
    <source>
        <dbReference type="ARBA" id="ARBA00023239"/>
    </source>
</evidence>
<dbReference type="PANTHER" id="PTHR48073">
    <property type="entry name" value="O-SUCCINYLBENZOATE SYNTHASE-RELATED"/>
    <property type="match status" value="1"/>
</dbReference>
<feature type="domain" description="Mandelate racemase/muconate lactonizing enzyme C-terminal" evidence="6">
    <location>
        <begin position="143"/>
        <end position="236"/>
    </location>
</feature>
<dbReference type="GO" id="GO:0016854">
    <property type="term" value="F:racemase and epimerase activity"/>
    <property type="evidence" value="ECO:0007669"/>
    <property type="project" value="UniProtKB-ARBA"/>
</dbReference>
<keyword evidence="4" id="KW-0456">Lyase</keyword>
<dbReference type="SFLD" id="SFLDS00001">
    <property type="entry name" value="Enolase"/>
    <property type="match status" value="1"/>
</dbReference>
<evidence type="ECO:0000259" key="6">
    <source>
        <dbReference type="SMART" id="SM00922"/>
    </source>
</evidence>
<dbReference type="SUPFAM" id="SSF51604">
    <property type="entry name" value="Enolase C-terminal domain-like"/>
    <property type="match status" value="1"/>
</dbReference>
<dbReference type="GO" id="GO:0046872">
    <property type="term" value="F:metal ion binding"/>
    <property type="evidence" value="ECO:0007669"/>
    <property type="project" value="UniProtKB-KW"/>
</dbReference>